<evidence type="ECO:0000313" key="5">
    <source>
        <dbReference type="Proteomes" id="UP001497482"/>
    </source>
</evidence>
<evidence type="ECO:0000256" key="2">
    <source>
        <dbReference type="SAM" id="SignalP"/>
    </source>
</evidence>
<evidence type="ECO:0000256" key="1">
    <source>
        <dbReference type="SAM" id="Phobius"/>
    </source>
</evidence>
<keyword evidence="5" id="KW-1185">Reference proteome</keyword>
<dbReference type="SUPFAM" id="SSF48726">
    <property type="entry name" value="Immunoglobulin"/>
    <property type="match status" value="1"/>
</dbReference>
<proteinExistence type="predicted"/>
<dbReference type="GO" id="GO:1990782">
    <property type="term" value="F:protein tyrosine kinase binding"/>
    <property type="evidence" value="ECO:0007669"/>
    <property type="project" value="TreeGrafter"/>
</dbReference>
<gene>
    <name evidence="4" type="ORF">KC01_LOCUS37781</name>
</gene>
<accession>A0AAV2MDI0</accession>
<dbReference type="InterPro" id="IPR036179">
    <property type="entry name" value="Ig-like_dom_sf"/>
</dbReference>
<name>A0AAV2MDI0_KNICA</name>
<dbReference type="AlphaFoldDB" id="A0AAV2MDI0"/>
<dbReference type="PROSITE" id="PS50835">
    <property type="entry name" value="IG_LIKE"/>
    <property type="match status" value="1"/>
</dbReference>
<evidence type="ECO:0000313" key="4">
    <source>
        <dbReference type="EMBL" id="CAL1611350.1"/>
    </source>
</evidence>
<feature type="transmembrane region" description="Helical" evidence="1">
    <location>
        <begin position="338"/>
        <end position="357"/>
    </location>
</feature>
<dbReference type="GO" id="GO:0070374">
    <property type="term" value="P:positive regulation of ERK1 and ERK2 cascade"/>
    <property type="evidence" value="ECO:0007669"/>
    <property type="project" value="TreeGrafter"/>
</dbReference>
<feature type="chain" id="PRO_5043797072" description="Ig-like domain-containing protein" evidence="2">
    <location>
        <begin position="21"/>
        <end position="366"/>
    </location>
</feature>
<keyword evidence="1" id="KW-0472">Membrane</keyword>
<dbReference type="InterPro" id="IPR013783">
    <property type="entry name" value="Ig-like_fold"/>
</dbReference>
<dbReference type="GO" id="GO:0009897">
    <property type="term" value="C:external side of plasma membrane"/>
    <property type="evidence" value="ECO:0007669"/>
    <property type="project" value="TreeGrafter"/>
</dbReference>
<dbReference type="Proteomes" id="UP001497482">
    <property type="component" value="Chromosome 7"/>
</dbReference>
<dbReference type="PANTHER" id="PTHR11422:SF5">
    <property type="entry name" value="DIVERSE IMMUNOGLOBULIN DOMAIN-CONTAINING PROTEIN 1.1 ISOFORM X1-RELATED"/>
    <property type="match status" value="1"/>
</dbReference>
<dbReference type="GO" id="GO:0045121">
    <property type="term" value="C:membrane raft"/>
    <property type="evidence" value="ECO:0007669"/>
    <property type="project" value="TreeGrafter"/>
</dbReference>
<sequence>MDFSFCIGILFAILKEAALRSDLMFAAPGDRVTLPCPVARGSSCTSVSWTRADPLFALINPGQVMDPNVTLLSDCSLLIKHMDHSYPAVYICENGKKTWNVELQFLNITKNQENPVELQCYINNHRGLSPCTEPGLRVMWVAEDNSPLRGQRFQIHNVSNCFFKLHFHWQKQTDHLRRWRCQVQVNGSVKATASYLTTAADGKEEVFAAVATTTVIKAVTASHSGEYQCVEGGQAKTIWLHTIDIIAQMDAERHNATLSCVLTCACDPCDSDFNLTWSEADNTFINSDLIVRNRSLLIKFWIPVASLGRGDVVCSALREGVPVVTKKWCYNKSSPLRALAWIAVPIVILCCVSVVYYRKRRRKDSD</sequence>
<dbReference type="Gene3D" id="2.60.40.10">
    <property type="entry name" value="Immunoglobulins"/>
    <property type="match status" value="1"/>
</dbReference>
<feature type="domain" description="Ig-like" evidence="3">
    <location>
        <begin position="87"/>
        <end position="229"/>
    </location>
</feature>
<feature type="signal peptide" evidence="2">
    <location>
        <begin position="1"/>
        <end position="20"/>
    </location>
</feature>
<dbReference type="GO" id="GO:0042289">
    <property type="term" value="F:MHC class II protein binding"/>
    <property type="evidence" value="ECO:0007669"/>
    <property type="project" value="TreeGrafter"/>
</dbReference>
<evidence type="ECO:0000259" key="3">
    <source>
        <dbReference type="PROSITE" id="PS50835"/>
    </source>
</evidence>
<dbReference type="GO" id="GO:0035723">
    <property type="term" value="P:interleukin-15-mediated signaling pathway"/>
    <property type="evidence" value="ECO:0007669"/>
    <property type="project" value="TreeGrafter"/>
</dbReference>
<protein>
    <recommendedName>
        <fullName evidence="3">Ig-like domain-containing protein</fullName>
    </recommendedName>
</protein>
<keyword evidence="1" id="KW-0812">Transmembrane</keyword>
<keyword evidence="2" id="KW-0732">Signal</keyword>
<keyword evidence="1" id="KW-1133">Transmembrane helix</keyword>
<reference evidence="4 5" key="1">
    <citation type="submission" date="2024-04" db="EMBL/GenBank/DDBJ databases">
        <authorList>
            <person name="Waldvogel A.-M."/>
            <person name="Schoenle A."/>
        </authorList>
    </citation>
    <scope>NUCLEOTIDE SEQUENCE [LARGE SCALE GENOMIC DNA]</scope>
</reference>
<organism evidence="4 5">
    <name type="scientific">Knipowitschia caucasica</name>
    <name type="common">Caucasian dwarf goby</name>
    <name type="synonym">Pomatoschistus caucasicus</name>
    <dbReference type="NCBI Taxonomy" id="637954"/>
    <lineage>
        <taxon>Eukaryota</taxon>
        <taxon>Metazoa</taxon>
        <taxon>Chordata</taxon>
        <taxon>Craniata</taxon>
        <taxon>Vertebrata</taxon>
        <taxon>Euteleostomi</taxon>
        <taxon>Actinopterygii</taxon>
        <taxon>Neopterygii</taxon>
        <taxon>Teleostei</taxon>
        <taxon>Neoteleostei</taxon>
        <taxon>Acanthomorphata</taxon>
        <taxon>Gobiaria</taxon>
        <taxon>Gobiiformes</taxon>
        <taxon>Gobioidei</taxon>
        <taxon>Gobiidae</taxon>
        <taxon>Gobiinae</taxon>
        <taxon>Knipowitschia</taxon>
    </lineage>
</organism>
<dbReference type="EMBL" id="OZ035829">
    <property type="protein sequence ID" value="CAL1611350.1"/>
    <property type="molecule type" value="Genomic_DNA"/>
</dbReference>
<dbReference type="InterPro" id="IPR007110">
    <property type="entry name" value="Ig-like_dom"/>
</dbReference>
<dbReference type="PANTHER" id="PTHR11422">
    <property type="entry name" value="T-CELL SURFACE GLYCOPROTEIN CD4"/>
    <property type="match status" value="1"/>
</dbReference>
<dbReference type="GO" id="GO:0042110">
    <property type="term" value="P:T cell activation"/>
    <property type="evidence" value="ECO:0007669"/>
    <property type="project" value="TreeGrafter"/>
</dbReference>